<dbReference type="AlphaFoldDB" id="A0A9Q3EAJ2"/>
<protein>
    <submittedName>
        <fullName evidence="2">Uncharacterized protein</fullName>
    </submittedName>
</protein>
<evidence type="ECO:0000313" key="2">
    <source>
        <dbReference type="EMBL" id="MBW0517769.1"/>
    </source>
</evidence>
<sequence length="204" mass="23582">MSEMFFLRLGKDHNVIQINHNINIKKIIENIIDKILKRGSRIGGSKRHNQILITAIFSLQTGQVLINLLDSEQVICTMPINLGEDRRTIKDSEKIIHRRNRILFLPSNSIEFAELGWMKPPAQYDDHRRGEEELSLLSTWTIHSSTGDEQKEQPSSRFLSLLVLPLHPTTTPGSHDKMKEEGPYSQRRDEVKIKNYLPKHLESI</sequence>
<proteinExistence type="predicted"/>
<comment type="caution">
    <text evidence="2">The sequence shown here is derived from an EMBL/GenBank/DDBJ whole genome shotgun (WGS) entry which is preliminary data.</text>
</comment>
<name>A0A9Q3EAJ2_9BASI</name>
<dbReference type="Proteomes" id="UP000765509">
    <property type="component" value="Unassembled WGS sequence"/>
</dbReference>
<organism evidence="2 3">
    <name type="scientific">Austropuccinia psidii MF-1</name>
    <dbReference type="NCBI Taxonomy" id="1389203"/>
    <lineage>
        <taxon>Eukaryota</taxon>
        <taxon>Fungi</taxon>
        <taxon>Dikarya</taxon>
        <taxon>Basidiomycota</taxon>
        <taxon>Pucciniomycotina</taxon>
        <taxon>Pucciniomycetes</taxon>
        <taxon>Pucciniales</taxon>
        <taxon>Sphaerophragmiaceae</taxon>
        <taxon>Austropuccinia</taxon>
    </lineage>
</organism>
<accession>A0A9Q3EAJ2</accession>
<gene>
    <name evidence="2" type="ORF">O181_057484</name>
</gene>
<reference evidence="2" key="1">
    <citation type="submission" date="2021-03" db="EMBL/GenBank/DDBJ databases">
        <title>Draft genome sequence of rust myrtle Austropuccinia psidii MF-1, a brazilian biotype.</title>
        <authorList>
            <person name="Quecine M.C."/>
            <person name="Pachon D.M.R."/>
            <person name="Bonatelli M.L."/>
            <person name="Correr F.H."/>
            <person name="Franceschini L.M."/>
            <person name="Leite T.F."/>
            <person name="Margarido G.R.A."/>
            <person name="Almeida C.A."/>
            <person name="Ferrarezi J.A."/>
            <person name="Labate C.A."/>
        </authorList>
    </citation>
    <scope>NUCLEOTIDE SEQUENCE</scope>
    <source>
        <strain evidence="2">MF-1</strain>
    </source>
</reference>
<evidence type="ECO:0000313" key="3">
    <source>
        <dbReference type="Proteomes" id="UP000765509"/>
    </source>
</evidence>
<evidence type="ECO:0000256" key="1">
    <source>
        <dbReference type="SAM" id="MobiDB-lite"/>
    </source>
</evidence>
<keyword evidence="3" id="KW-1185">Reference proteome</keyword>
<feature type="compositionally biased region" description="Basic and acidic residues" evidence="1">
    <location>
        <begin position="174"/>
        <end position="187"/>
    </location>
</feature>
<feature type="region of interest" description="Disordered" evidence="1">
    <location>
        <begin position="168"/>
        <end position="187"/>
    </location>
</feature>
<dbReference type="EMBL" id="AVOT02026158">
    <property type="protein sequence ID" value="MBW0517769.1"/>
    <property type="molecule type" value="Genomic_DNA"/>
</dbReference>